<organism evidence="1 2">
    <name type="scientific">Favolaschia claudopus</name>
    <dbReference type="NCBI Taxonomy" id="2862362"/>
    <lineage>
        <taxon>Eukaryota</taxon>
        <taxon>Fungi</taxon>
        <taxon>Dikarya</taxon>
        <taxon>Basidiomycota</taxon>
        <taxon>Agaricomycotina</taxon>
        <taxon>Agaricomycetes</taxon>
        <taxon>Agaricomycetidae</taxon>
        <taxon>Agaricales</taxon>
        <taxon>Marasmiineae</taxon>
        <taxon>Mycenaceae</taxon>
        <taxon>Favolaschia</taxon>
    </lineage>
</organism>
<evidence type="ECO:0000313" key="1">
    <source>
        <dbReference type="EMBL" id="KAK7042207.1"/>
    </source>
</evidence>
<protein>
    <recommendedName>
        <fullName evidence="3">HD domain-containing protein</fullName>
    </recommendedName>
</protein>
<evidence type="ECO:0000313" key="2">
    <source>
        <dbReference type="Proteomes" id="UP001362999"/>
    </source>
</evidence>
<dbReference type="AlphaFoldDB" id="A0AAW0CUX9"/>
<comment type="caution">
    <text evidence="1">The sequence shown here is derived from an EMBL/GenBank/DDBJ whole genome shotgun (WGS) entry which is preliminary data.</text>
</comment>
<dbReference type="EMBL" id="JAWWNJ010000013">
    <property type="protein sequence ID" value="KAK7042207.1"/>
    <property type="molecule type" value="Genomic_DNA"/>
</dbReference>
<accession>A0AAW0CUX9</accession>
<dbReference type="Proteomes" id="UP001362999">
    <property type="component" value="Unassembled WGS sequence"/>
</dbReference>
<name>A0AAW0CUX9_9AGAR</name>
<dbReference type="PANTHER" id="PTHR35569">
    <property type="entry name" value="CYANAMIDE HYDRATASE DDI2-RELATED"/>
    <property type="match status" value="1"/>
</dbReference>
<evidence type="ECO:0008006" key="3">
    <source>
        <dbReference type="Google" id="ProtNLM"/>
    </source>
</evidence>
<dbReference type="PANTHER" id="PTHR35569:SF1">
    <property type="entry name" value="CYANAMIDE HYDRATASE DDI2-RELATED"/>
    <property type="match status" value="1"/>
</dbReference>
<reference evidence="1 2" key="1">
    <citation type="journal article" date="2024" name="J Genomics">
        <title>Draft genome sequencing and assembly of Favolaschia claudopus CIRM-BRFM 2984 isolated from oak limbs.</title>
        <authorList>
            <person name="Navarro D."/>
            <person name="Drula E."/>
            <person name="Chaduli D."/>
            <person name="Cazenave R."/>
            <person name="Ahrendt S."/>
            <person name="Wang J."/>
            <person name="Lipzen A."/>
            <person name="Daum C."/>
            <person name="Barry K."/>
            <person name="Grigoriev I.V."/>
            <person name="Favel A."/>
            <person name="Rosso M.N."/>
            <person name="Martin F."/>
        </authorList>
    </citation>
    <scope>NUCLEOTIDE SEQUENCE [LARGE SCALE GENOMIC DNA]</scope>
    <source>
        <strain evidence="1 2">CIRM-BRFM 2984</strain>
    </source>
</reference>
<gene>
    <name evidence="1" type="ORF">R3P38DRAFT_2511239</name>
</gene>
<keyword evidence="2" id="KW-1185">Reference proteome</keyword>
<proteinExistence type="predicted"/>
<sequence length="258" mass="28497">MSLPKTFDAYVPSDGKEFFELAKFAPKYVPLSELQAIPLEKAHHSSFAFAQRITPPATFVHCSRVYFFGLGMLYNGFPSQTPGVPQISAEELVRRWYHCALLHDLGLTKSPEALAHPANAMTFELHGGFMAYDHLHSADPRLDPVQVGDIVQGIILHTSTFHSGKSSAVAMLLKMGTAFDGLGYDAFGPGSLSFLQHRKTVQEIEREYPRGAFGEEALDIVATETSRKPDCLMSHGMLDFIPRIAALKFLVPPDEVCE</sequence>